<reference evidence="1" key="1">
    <citation type="submission" date="2020-02" db="EMBL/GenBank/DDBJ databases">
        <authorList>
            <person name="Meier V. D."/>
        </authorList>
    </citation>
    <scope>NUCLEOTIDE SEQUENCE</scope>
    <source>
        <strain evidence="1">AVDCRST_MAG70</strain>
    </source>
</reference>
<organism evidence="1">
    <name type="scientific">uncultured Thermomicrobiales bacterium</name>
    <dbReference type="NCBI Taxonomy" id="1645740"/>
    <lineage>
        <taxon>Bacteria</taxon>
        <taxon>Pseudomonadati</taxon>
        <taxon>Thermomicrobiota</taxon>
        <taxon>Thermomicrobia</taxon>
        <taxon>Thermomicrobiales</taxon>
        <taxon>environmental samples</taxon>
    </lineage>
</organism>
<protein>
    <submittedName>
        <fullName evidence="1">Uncharacterized protein</fullName>
    </submittedName>
</protein>
<name>A0A6J4V4A4_9BACT</name>
<proteinExistence type="predicted"/>
<gene>
    <name evidence="1" type="ORF">AVDCRST_MAG70-2233</name>
</gene>
<dbReference type="AlphaFoldDB" id="A0A6J4V4A4"/>
<accession>A0A6J4V4A4</accession>
<evidence type="ECO:0000313" key="1">
    <source>
        <dbReference type="EMBL" id="CAA9568092.1"/>
    </source>
</evidence>
<sequence>MPDHTDHTAADPFVALTPAEASFLTLMIVQARPVDHPDPFGPVTFAERAALLAEADRETERHRLAREGPG</sequence>
<dbReference type="EMBL" id="CADCWH010000359">
    <property type="protein sequence ID" value="CAA9568092.1"/>
    <property type="molecule type" value="Genomic_DNA"/>
</dbReference>